<dbReference type="InterPro" id="IPR027417">
    <property type="entry name" value="P-loop_NTPase"/>
</dbReference>
<dbReference type="RefSeq" id="WP_008991730.1">
    <property type="nucleotide sequence ID" value="NZ_AMSG01000011.1"/>
</dbReference>
<keyword evidence="4" id="KW-1185">Reference proteome</keyword>
<dbReference type="Proteomes" id="UP000007364">
    <property type="component" value="Unassembled WGS sequence"/>
</dbReference>
<accession>K2PU15</accession>
<dbReference type="STRING" id="555500.I215_09411"/>
<dbReference type="OrthoDB" id="596266at2"/>
<dbReference type="NCBIfam" id="TIGR03783">
    <property type="entry name" value="Bac_Flav_CT_G"/>
    <property type="match status" value="1"/>
</dbReference>
<evidence type="ECO:0000259" key="2">
    <source>
        <dbReference type="Pfam" id="PF19044"/>
    </source>
</evidence>
<name>K2PU15_9FLAO</name>
<dbReference type="InterPro" id="IPR043964">
    <property type="entry name" value="P-loop_TraG"/>
</dbReference>
<proteinExistence type="predicted"/>
<dbReference type="Pfam" id="PF19044">
    <property type="entry name" value="P-loop_TraG"/>
    <property type="match status" value="1"/>
</dbReference>
<evidence type="ECO:0000313" key="3">
    <source>
        <dbReference type="EMBL" id="EKF55069.1"/>
    </source>
</evidence>
<dbReference type="Gene3D" id="3.40.50.300">
    <property type="entry name" value="P-loop containing nucleotide triphosphate hydrolases"/>
    <property type="match status" value="1"/>
</dbReference>
<dbReference type="AlphaFoldDB" id="K2PU15"/>
<feature type="domain" description="TraG N-terminal Bacteroidetes" evidence="1">
    <location>
        <begin position="2"/>
        <end position="50"/>
    </location>
</feature>
<evidence type="ECO:0000313" key="4">
    <source>
        <dbReference type="Proteomes" id="UP000007364"/>
    </source>
</evidence>
<dbReference type="PANTHER" id="PTHR38467">
    <property type="match status" value="1"/>
</dbReference>
<dbReference type="Pfam" id="PF12991">
    <property type="entry name" value="DUF3875"/>
    <property type="match status" value="1"/>
</dbReference>
<organism evidence="3 4">
    <name type="scientific">Galbibacter marinus</name>
    <dbReference type="NCBI Taxonomy" id="555500"/>
    <lineage>
        <taxon>Bacteria</taxon>
        <taxon>Pseudomonadati</taxon>
        <taxon>Bacteroidota</taxon>
        <taxon>Flavobacteriia</taxon>
        <taxon>Flavobacteriales</taxon>
        <taxon>Flavobacteriaceae</taxon>
        <taxon>Galbibacter</taxon>
    </lineage>
</organism>
<reference evidence="3 4" key="1">
    <citation type="journal article" date="2012" name="J. Bacteriol.">
        <title>Genome Sequence of Galbibacter marinum Type Strain ck-I2-15.</title>
        <authorList>
            <person name="Lai Q."/>
            <person name="Li C."/>
            <person name="Shao Z."/>
        </authorList>
    </citation>
    <scope>NUCLEOTIDE SEQUENCE [LARGE SCALE GENOMIC DNA]</scope>
    <source>
        <strain evidence="4">ck-I2-15</strain>
    </source>
</reference>
<dbReference type="PATRIC" id="fig|555500.3.peg.1945"/>
<feature type="domain" description="TraG P-loop" evidence="2">
    <location>
        <begin position="396"/>
        <end position="798"/>
    </location>
</feature>
<protein>
    <submittedName>
        <fullName evidence="3">TraG-like protein</fullName>
    </submittedName>
</protein>
<evidence type="ECO:0000259" key="1">
    <source>
        <dbReference type="Pfam" id="PF12991"/>
    </source>
</evidence>
<comment type="caution">
    <text evidence="3">The sequence shown here is derived from an EMBL/GenBank/DDBJ whole genome shotgun (WGS) entry which is preliminary data.</text>
</comment>
<dbReference type="InterPro" id="IPR053155">
    <property type="entry name" value="F-pilin_assembly_TraC"/>
</dbReference>
<sequence length="800" mass="92390">MKKINLWAHRPIAAIRDNIIFASNGNVVLGFKGQLPEIYSLSEKDFEDIHGTWFQGLKSLPIGTVVHKQDIYLKKSYTSSKLPRTSFLEKATHDYFKGRAYMEHSCYLFFILTKNKELNNPKYVNPFQKVSKEIVYKLDDRVKSFAEAVSDAVSFINNSRKMTFCPLDTRDIETLTTDYFNGFNEGFNTDIILDGKNLTIGEHYFDALAINSELCFGESVQSSKTNDRFTSDDFVFHQGFVDGLGLSLKENHIVNQILFLDDKHKWRKLLDKKVEQLSKSSNFGSQNKVVLGKIQQILSKINADDNARIVRGHFNIVYWSNSAHDLERITSKIKTEFKELDIIPYYPKGQQQKNYILNSYCCFSSNFSNNDLYVTDLKHALCLLINNTNYKSDTSGIIFNDREHNIPVLKDVWDEGKRRIKARNFAIFAPTGEGKSFLANNILRQYFEAGVRLVIIDLGGSYSKFAKLYPDDHIILRYEKGENLGINPFYISDSTDLSPERLEDLSLFLLELLAKGNSVSKGREVAMKKVLLYYYQTTKMNHSLASLYEFVSRNKERLLEDLDIKEEDFSCYDFLHILSEYVEGGLYSFLFNVGEDQSYKLEDKRMIVFELDEVRDNKEILSVMLKLIKSAIQRTIWQNRAEKGIILFDEFAKQLKFDNVLESVEFYYQAIRKQNGAVGIILQSINQLPQSSTSASILENTQVIYSLQNEKGYDELVKRLHLSSHDLNQLKSIKNNLTGPRKYTEMFIKIGKQSNIFRLEVPKEVYAAYLTDGKENQAIMESYRKTQNMQKAIVEFTSKT</sequence>
<dbReference type="eggNOG" id="COG3451">
    <property type="taxonomic scope" value="Bacteria"/>
</dbReference>
<dbReference type="PANTHER" id="PTHR38467:SF1">
    <property type="entry name" value="CONJUGATIVE TRANSFER: ASSEMBLY"/>
    <property type="match status" value="1"/>
</dbReference>
<dbReference type="Gene3D" id="1.10.8.730">
    <property type="match status" value="1"/>
</dbReference>
<dbReference type="SUPFAM" id="SSF52540">
    <property type="entry name" value="P-loop containing nucleoside triphosphate hydrolases"/>
    <property type="match status" value="1"/>
</dbReference>
<dbReference type="InterPro" id="IPR024451">
    <property type="entry name" value="TraG_N_Bacteroidetes"/>
</dbReference>
<dbReference type="EMBL" id="AMSG01000011">
    <property type="protein sequence ID" value="EKF55069.1"/>
    <property type="molecule type" value="Genomic_DNA"/>
</dbReference>
<dbReference type="InterPro" id="IPR022509">
    <property type="entry name" value="Conjugation_ATPase_TraG"/>
</dbReference>
<gene>
    <name evidence="3" type="ORF">I215_09411</name>
</gene>